<dbReference type="Proteomes" id="UP001178888">
    <property type="component" value="Unassembled WGS sequence"/>
</dbReference>
<gene>
    <name evidence="2" type="ORF">E2K98_29045</name>
    <name evidence="1" type="ORF">RCG21_16330</name>
</gene>
<comment type="caution">
    <text evidence="2">The sequence shown here is derived from an EMBL/GenBank/DDBJ whole genome shotgun (WGS) entry which is preliminary data.</text>
</comment>
<evidence type="ECO:0000313" key="3">
    <source>
        <dbReference type="Proteomes" id="UP000295132"/>
    </source>
</evidence>
<reference evidence="2 3" key="1">
    <citation type="submission" date="2019-03" db="EMBL/GenBank/DDBJ databases">
        <title>Bacillus niacini sp. nov. a Nicotinate-Metabolizing Mesophile Isolated from Soil.</title>
        <authorList>
            <person name="Zhang G."/>
        </authorList>
    </citation>
    <scope>NUCLEOTIDE SEQUENCE [LARGE SCALE GENOMIC DNA]</scope>
    <source>
        <strain evidence="2 3">WN066</strain>
    </source>
</reference>
<evidence type="ECO:0000313" key="1">
    <source>
        <dbReference type="EMBL" id="MDQ6597907.1"/>
    </source>
</evidence>
<keyword evidence="4" id="KW-1185">Reference proteome</keyword>
<dbReference type="EMBL" id="JAVGVR010000001">
    <property type="protein sequence ID" value="MDQ6597907.1"/>
    <property type="molecule type" value="Genomic_DNA"/>
</dbReference>
<reference evidence="1" key="2">
    <citation type="submission" date="2023-08" db="EMBL/GenBank/DDBJ databases">
        <title>Nitrogen cycling bacteria in agricultural field soils.</title>
        <authorList>
            <person name="Jang J."/>
        </authorList>
    </citation>
    <scope>NUCLEOTIDE SEQUENCE</scope>
    <source>
        <strain evidence="1">PS3-36</strain>
    </source>
</reference>
<evidence type="ECO:0000313" key="2">
    <source>
        <dbReference type="EMBL" id="TDK54713.1"/>
    </source>
</evidence>
<proteinExistence type="predicted"/>
<accession>A0A4R5VIE4</accession>
<dbReference type="Proteomes" id="UP000295132">
    <property type="component" value="Unassembled WGS sequence"/>
</dbReference>
<name>A0A4R5VIE4_9BACI</name>
<sequence length="83" mass="9547">MFDEDDNYIGKGPNGFYDLLQVVSDVSKRLHDNKVIINTFNKEIPIIIHDLEYSWYTVEATQNGNPNGIANIFLEALNQEFPE</sequence>
<dbReference type="AlphaFoldDB" id="A0A4R5VIE4"/>
<organism evidence="2 3">
    <name type="scientific">Bacillus salipaludis</name>
    <dbReference type="NCBI Taxonomy" id="2547811"/>
    <lineage>
        <taxon>Bacteria</taxon>
        <taxon>Bacillati</taxon>
        <taxon>Bacillota</taxon>
        <taxon>Bacilli</taxon>
        <taxon>Bacillales</taxon>
        <taxon>Bacillaceae</taxon>
        <taxon>Bacillus</taxon>
    </lineage>
</organism>
<dbReference type="EMBL" id="SMYO01000041">
    <property type="protein sequence ID" value="TDK54713.1"/>
    <property type="molecule type" value="Genomic_DNA"/>
</dbReference>
<evidence type="ECO:0000313" key="4">
    <source>
        <dbReference type="Proteomes" id="UP001178888"/>
    </source>
</evidence>
<protein>
    <submittedName>
        <fullName evidence="2">Uncharacterized protein</fullName>
    </submittedName>
</protein>
<dbReference type="RefSeq" id="WP_133340349.1">
    <property type="nucleotide sequence ID" value="NZ_JAVGVR010000001.1"/>
</dbReference>